<gene>
    <name evidence="1" type="ORF">LXD69_01295</name>
</gene>
<organism evidence="1 2">
    <name type="scientific">Flavobacterium sediminilitoris</name>
    <dbReference type="NCBI Taxonomy" id="2024526"/>
    <lineage>
        <taxon>Bacteria</taxon>
        <taxon>Pseudomonadati</taxon>
        <taxon>Bacteroidota</taxon>
        <taxon>Flavobacteriia</taxon>
        <taxon>Flavobacteriales</taxon>
        <taxon>Flavobacteriaceae</taxon>
        <taxon>Flavobacterium</taxon>
    </lineage>
</organism>
<evidence type="ECO:0008006" key="3">
    <source>
        <dbReference type="Google" id="ProtNLM"/>
    </source>
</evidence>
<accession>A0ABY4HPQ3</accession>
<dbReference type="RefSeq" id="WP_246916835.1">
    <property type="nucleotide sequence ID" value="NZ_CP090145.1"/>
</dbReference>
<evidence type="ECO:0000313" key="1">
    <source>
        <dbReference type="EMBL" id="UOX34162.1"/>
    </source>
</evidence>
<proteinExistence type="predicted"/>
<evidence type="ECO:0000313" key="2">
    <source>
        <dbReference type="Proteomes" id="UP000830454"/>
    </source>
</evidence>
<dbReference type="Proteomes" id="UP000830454">
    <property type="component" value="Chromosome"/>
</dbReference>
<dbReference type="EMBL" id="CP090145">
    <property type="protein sequence ID" value="UOX34162.1"/>
    <property type="molecule type" value="Genomic_DNA"/>
</dbReference>
<reference evidence="1" key="2">
    <citation type="submission" date="2022-04" db="EMBL/GenBank/DDBJ databases">
        <title>Complete Genome Sequence of Flavobacterium sediminilitoris YSM-43, Isolated from a Tidal Sediment.</title>
        <authorList>
            <person name="Lee P.A."/>
        </authorList>
    </citation>
    <scope>NUCLEOTIDE SEQUENCE</scope>
    <source>
        <strain evidence="1">YSM-43</strain>
    </source>
</reference>
<name>A0ABY4HPQ3_9FLAO</name>
<sequence>MKSKLLSISEIKVLTRENQKQIFGGILEPVDLSKCGCSCSGSVTGPFYCRRHIYCPQVYTCNE</sequence>
<protein>
    <recommendedName>
        <fullName evidence="3">Natural product</fullName>
    </recommendedName>
</protein>
<keyword evidence="2" id="KW-1185">Reference proteome</keyword>
<reference evidence="1" key="1">
    <citation type="submission" date="2021-12" db="EMBL/GenBank/DDBJ databases">
        <authorList>
            <person name="Cha I.-T."/>
            <person name="Lee K.-E."/>
            <person name="Park S.-J."/>
        </authorList>
    </citation>
    <scope>NUCLEOTIDE SEQUENCE</scope>
    <source>
        <strain evidence="1">YSM-43</strain>
    </source>
</reference>